<gene>
    <name evidence="2" type="ORF">SAMN04515677_101164</name>
</gene>
<keyword evidence="1" id="KW-0812">Transmembrane</keyword>
<dbReference type="STRING" id="1121325.SAMN04515677_101164"/>
<accession>A0A1G9IA87</accession>
<evidence type="ECO:0000256" key="1">
    <source>
        <dbReference type="SAM" id="Phobius"/>
    </source>
</evidence>
<dbReference type="Proteomes" id="UP000199068">
    <property type="component" value="Unassembled WGS sequence"/>
</dbReference>
<feature type="transmembrane region" description="Helical" evidence="1">
    <location>
        <begin position="42"/>
        <end position="61"/>
    </location>
</feature>
<sequence>MSWYLIVLAFIMILGATTLTYQVYKMTELDAISRGFKHPKLWGVFSLSGNTGGGLLIYLIGRRKYPSSMSEADKSVMESRKKRAGVSLIFMALSSIALFAVCIFKL</sequence>
<evidence type="ECO:0000313" key="3">
    <source>
        <dbReference type="Proteomes" id="UP000199068"/>
    </source>
</evidence>
<reference evidence="2 3" key="1">
    <citation type="submission" date="2016-10" db="EMBL/GenBank/DDBJ databases">
        <authorList>
            <person name="de Groot N.N."/>
        </authorList>
    </citation>
    <scope>NUCLEOTIDE SEQUENCE [LARGE SCALE GENOMIC DNA]</scope>
    <source>
        <strain evidence="2 3">DSM 797</strain>
    </source>
</reference>
<keyword evidence="3" id="KW-1185">Reference proteome</keyword>
<keyword evidence="1" id="KW-1133">Transmembrane helix</keyword>
<feature type="transmembrane region" description="Helical" evidence="1">
    <location>
        <begin position="84"/>
        <end position="104"/>
    </location>
</feature>
<keyword evidence="1" id="KW-0472">Membrane</keyword>
<dbReference type="RefSeq" id="WP_092721921.1">
    <property type="nucleotide sequence ID" value="NZ_FNGW01000001.1"/>
</dbReference>
<evidence type="ECO:0000313" key="2">
    <source>
        <dbReference type="EMBL" id="SDL22129.1"/>
    </source>
</evidence>
<name>A0A1G9IA87_9FIRM</name>
<proteinExistence type="predicted"/>
<dbReference type="AlphaFoldDB" id="A0A1G9IA87"/>
<organism evidence="2 3">
    <name type="scientific">Romboutsia lituseburensis DSM 797</name>
    <dbReference type="NCBI Taxonomy" id="1121325"/>
    <lineage>
        <taxon>Bacteria</taxon>
        <taxon>Bacillati</taxon>
        <taxon>Bacillota</taxon>
        <taxon>Clostridia</taxon>
        <taxon>Peptostreptococcales</taxon>
        <taxon>Peptostreptococcaceae</taxon>
        <taxon>Romboutsia</taxon>
    </lineage>
</organism>
<dbReference type="EMBL" id="FNGW01000001">
    <property type="protein sequence ID" value="SDL22129.1"/>
    <property type="molecule type" value="Genomic_DNA"/>
</dbReference>
<protein>
    <submittedName>
        <fullName evidence="2">Uncharacterized protein</fullName>
    </submittedName>
</protein>